<name>A0A936ZUV2_9FLAO</name>
<dbReference type="InterPro" id="IPR023393">
    <property type="entry name" value="START-like_dom_sf"/>
</dbReference>
<sequence length="146" mass="16732">MINRLEFSIDIEAEKTTIWKALWNDSSYREWVSVFLEGSYAITDDWEEGSKVHFLGPDKSGIYSIIETHIPNQTIKFKHIGTIVNGKEQPIDDETKKWSGATEIYTLSEGIDGITLSVEIDVLDEHLEFMIKTFPKALKKVKNNSH</sequence>
<dbReference type="RefSeq" id="WP_201921605.1">
    <property type="nucleotide sequence ID" value="NZ_BAABAX010000014.1"/>
</dbReference>
<evidence type="ECO:0008006" key="3">
    <source>
        <dbReference type="Google" id="ProtNLM"/>
    </source>
</evidence>
<dbReference type="Proteomes" id="UP000651057">
    <property type="component" value="Unassembled WGS sequence"/>
</dbReference>
<comment type="caution">
    <text evidence="1">The sequence shown here is derived from an EMBL/GenBank/DDBJ whole genome shotgun (WGS) entry which is preliminary data.</text>
</comment>
<dbReference type="AlphaFoldDB" id="A0A936ZUV2"/>
<dbReference type="SUPFAM" id="SSF55961">
    <property type="entry name" value="Bet v1-like"/>
    <property type="match status" value="1"/>
</dbReference>
<proteinExistence type="predicted"/>
<reference evidence="1" key="1">
    <citation type="submission" date="2021-01" db="EMBL/GenBank/DDBJ databases">
        <authorList>
            <person name="Zhong Y.L."/>
        </authorList>
    </citation>
    <scope>NUCLEOTIDE SEQUENCE</scope>
    <source>
        <strain evidence="1">KCTC 23302</strain>
    </source>
</reference>
<protein>
    <recommendedName>
        <fullName evidence="3">SRPBCC domain-containing protein</fullName>
    </recommendedName>
</protein>
<accession>A0A936ZUV2</accession>
<organism evidence="1 2">
    <name type="scientific">Aquimarina mytili</name>
    <dbReference type="NCBI Taxonomy" id="874423"/>
    <lineage>
        <taxon>Bacteria</taxon>
        <taxon>Pseudomonadati</taxon>
        <taxon>Bacteroidota</taxon>
        <taxon>Flavobacteriia</taxon>
        <taxon>Flavobacteriales</taxon>
        <taxon>Flavobacteriaceae</taxon>
        <taxon>Aquimarina</taxon>
    </lineage>
</organism>
<evidence type="ECO:0000313" key="1">
    <source>
        <dbReference type="EMBL" id="MBL0684742.1"/>
    </source>
</evidence>
<dbReference type="EMBL" id="JAERQJ010000006">
    <property type="protein sequence ID" value="MBL0684742.1"/>
    <property type="molecule type" value="Genomic_DNA"/>
</dbReference>
<keyword evidence="2" id="KW-1185">Reference proteome</keyword>
<gene>
    <name evidence="1" type="ORF">JJQ60_14520</name>
</gene>
<evidence type="ECO:0000313" key="2">
    <source>
        <dbReference type="Proteomes" id="UP000651057"/>
    </source>
</evidence>
<dbReference type="Gene3D" id="3.30.530.20">
    <property type="match status" value="1"/>
</dbReference>